<feature type="compositionally biased region" description="Pro residues" evidence="1">
    <location>
        <begin position="257"/>
        <end position="270"/>
    </location>
</feature>
<evidence type="ECO:0000313" key="3">
    <source>
        <dbReference type="EMBL" id="TKW48500.1"/>
    </source>
</evidence>
<feature type="chain" id="PRO_5020924983" evidence="2">
    <location>
        <begin position="23"/>
        <end position="325"/>
    </location>
</feature>
<sequence>MKFSAVLALSAAVMASAKSVRSYYPVRRDGHKKGSSSGQHSGLPSGMAGYGVSDTQVTEIIIIWASPGAGAPTININPPAGGAATPPPATPAADPGAPPAAPPAAAPATHHVTVGGPAGLVFVPDQVKANVGDMVVFTFMSQNHTVTQSAFKTPCDPLAGGMNSGFMANPNNSVTPAPQVAMQVMVSEPLWFYCAQANHCGKGMTFSINPTAEKTQALFQSMAIQQKGKGAGGAITGGTPPAAPPPAMASPSANPAKAPPAANPAAPPASPGAGGIQKGTGQMNGNGACVCSVSCTAGSFPAIGAQGVGSFGGMAGSLPMNMMEA</sequence>
<dbReference type="InterPro" id="IPR008972">
    <property type="entry name" value="Cupredoxin"/>
</dbReference>
<feature type="region of interest" description="Disordered" evidence="1">
    <location>
        <begin position="229"/>
        <end position="279"/>
    </location>
</feature>
<feature type="region of interest" description="Disordered" evidence="1">
    <location>
        <begin position="75"/>
        <end position="110"/>
    </location>
</feature>
<proteinExistence type="predicted"/>
<keyword evidence="4" id="KW-1185">Reference proteome</keyword>
<dbReference type="InterPro" id="IPR052953">
    <property type="entry name" value="Ser-rich/MCO-related"/>
</dbReference>
<comment type="caution">
    <text evidence="3">The sequence shown here is derived from an EMBL/GenBank/DDBJ whole genome shotgun (WGS) entry which is preliminary data.</text>
</comment>
<reference evidence="3 4" key="1">
    <citation type="journal article" date="2019" name="PLoS ONE">
        <title>Comparative genome analysis indicates high evolutionary potential of pathogenicity genes in Colletotrichum tanaceti.</title>
        <authorList>
            <person name="Lelwala R.V."/>
            <person name="Korhonen P.K."/>
            <person name="Young N.D."/>
            <person name="Scott J.B."/>
            <person name="Ades P.A."/>
            <person name="Gasser R.B."/>
            <person name="Taylor P.W.J."/>
        </authorList>
    </citation>
    <scope>NUCLEOTIDE SEQUENCE [LARGE SCALE GENOMIC DNA]</scope>
    <source>
        <strain evidence="3">BRIP57314</strain>
    </source>
</reference>
<organism evidence="3 4">
    <name type="scientific">Colletotrichum tanaceti</name>
    <dbReference type="NCBI Taxonomy" id="1306861"/>
    <lineage>
        <taxon>Eukaryota</taxon>
        <taxon>Fungi</taxon>
        <taxon>Dikarya</taxon>
        <taxon>Ascomycota</taxon>
        <taxon>Pezizomycotina</taxon>
        <taxon>Sordariomycetes</taxon>
        <taxon>Hypocreomycetidae</taxon>
        <taxon>Glomerellales</taxon>
        <taxon>Glomerellaceae</taxon>
        <taxon>Colletotrichum</taxon>
        <taxon>Colletotrichum destructivum species complex</taxon>
    </lineage>
</organism>
<accession>A0A4U6WZH1</accession>
<dbReference type="STRING" id="1306861.A0A4U6WZH1"/>
<feature type="compositionally biased region" description="Pro residues" evidence="1">
    <location>
        <begin position="85"/>
        <end position="105"/>
    </location>
</feature>
<protein>
    <submittedName>
        <fullName evidence="3">Putative GPI-anchored cupredoxin</fullName>
    </submittedName>
</protein>
<dbReference type="PANTHER" id="PTHR34883:SF4">
    <property type="entry name" value="CUPREDOXIN"/>
    <property type="match status" value="1"/>
</dbReference>
<dbReference type="EMBL" id="PJEX01000954">
    <property type="protein sequence ID" value="TKW48500.1"/>
    <property type="molecule type" value="Genomic_DNA"/>
</dbReference>
<evidence type="ECO:0000313" key="4">
    <source>
        <dbReference type="Proteomes" id="UP000310108"/>
    </source>
</evidence>
<feature type="region of interest" description="Disordered" evidence="1">
    <location>
        <begin position="27"/>
        <end position="47"/>
    </location>
</feature>
<gene>
    <name evidence="3" type="ORF">CTA1_1297</name>
</gene>
<dbReference type="Proteomes" id="UP000310108">
    <property type="component" value="Unassembled WGS sequence"/>
</dbReference>
<dbReference type="Gene3D" id="2.60.40.420">
    <property type="entry name" value="Cupredoxins - blue copper proteins"/>
    <property type="match status" value="1"/>
</dbReference>
<dbReference type="AlphaFoldDB" id="A0A4U6WZH1"/>
<evidence type="ECO:0000256" key="2">
    <source>
        <dbReference type="SAM" id="SignalP"/>
    </source>
</evidence>
<keyword evidence="2" id="KW-0732">Signal</keyword>
<name>A0A4U6WZH1_9PEZI</name>
<dbReference type="PANTHER" id="PTHR34883">
    <property type="entry name" value="SERINE-RICH PROTEIN, PUTATIVE-RELATED-RELATED"/>
    <property type="match status" value="1"/>
</dbReference>
<dbReference type="CDD" id="cd00920">
    <property type="entry name" value="Cupredoxin"/>
    <property type="match status" value="1"/>
</dbReference>
<evidence type="ECO:0000256" key="1">
    <source>
        <dbReference type="SAM" id="MobiDB-lite"/>
    </source>
</evidence>
<feature type="signal peptide" evidence="2">
    <location>
        <begin position="1"/>
        <end position="22"/>
    </location>
</feature>
<dbReference type="SUPFAM" id="SSF49503">
    <property type="entry name" value="Cupredoxins"/>
    <property type="match status" value="1"/>
</dbReference>